<evidence type="ECO:0008006" key="3">
    <source>
        <dbReference type="Google" id="ProtNLM"/>
    </source>
</evidence>
<keyword evidence="2" id="KW-1185">Reference proteome</keyword>
<proteinExistence type="predicted"/>
<dbReference type="PIRSF" id="PIRSF028589">
    <property type="entry name" value="UCP028589"/>
    <property type="match status" value="1"/>
</dbReference>
<dbReference type="RefSeq" id="WP_309152081.1">
    <property type="nucleotide sequence ID" value="NZ_CP133568.1"/>
</dbReference>
<dbReference type="EMBL" id="CP133568">
    <property type="protein sequence ID" value="WMT03305.1"/>
    <property type="molecule type" value="Genomic_DNA"/>
</dbReference>
<protein>
    <recommendedName>
        <fullName evidence="3">Major tail protein</fullName>
    </recommendedName>
</protein>
<evidence type="ECO:0000313" key="2">
    <source>
        <dbReference type="Proteomes" id="UP001229313"/>
    </source>
</evidence>
<dbReference type="Proteomes" id="UP001229313">
    <property type="component" value="Chromosome"/>
</dbReference>
<organism evidence="1 2">
    <name type="scientific">Lysobacter yananisis</name>
    <dbReference type="NCBI Taxonomy" id="1003114"/>
    <lineage>
        <taxon>Bacteria</taxon>
        <taxon>Pseudomonadati</taxon>
        <taxon>Pseudomonadota</taxon>
        <taxon>Gammaproteobacteria</taxon>
        <taxon>Lysobacterales</taxon>
        <taxon>Lysobacteraceae</taxon>
        <taxon>Lysobacter</taxon>
    </lineage>
</organism>
<sequence length="249" mass="26759">MADITEYFSMQGRVYLGLRNADGSRQPARWVYDSSTLNWAMTSERAEKTESNTGVRGVAATMKTSRSMAVNLTLGQLNTDNLALATDGTRIEVAAGTVTNEVLGSVKAGDVIALDYAVVSDLALVDGTAAPLVAGTDYELNPKTGILQFFTTKAGVKASTYDYGAHSIVTAMSALSRDYYVLFDGLNSVDGAEMVCRGEVHRVSFSPAGELGFIQDEFGQIELEGQAKSDPFRQRDPKWGPFARAMLIG</sequence>
<accession>A0ABY9P8A3</accession>
<name>A0ABY9P8A3_9GAMM</name>
<dbReference type="InterPro" id="IPR016893">
    <property type="entry name" value="UCP028589"/>
</dbReference>
<evidence type="ECO:0000313" key="1">
    <source>
        <dbReference type="EMBL" id="WMT03305.1"/>
    </source>
</evidence>
<gene>
    <name evidence="1" type="ORF">RDV84_00170</name>
</gene>
<reference evidence="1 2" key="1">
    <citation type="submission" date="2023-08" db="EMBL/GenBank/DDBJ databases">
        <title>The whole genome sequence of Lysobacter yananisis.</title>
        <authorList>
            <person name="Sun H."/>
        </authorList>
    </citation>
    <scope>NUCLEOTIDE SEQUENCE [LARGE SCALE GENOMIC DNA]</scope>
    <source>
        <strain evidence="1 2">SNNU513</strain>
    </source>
</reference>